<dbReference type="EMBL" id="CAJVRM010000217">
    <property type="protein sequence ID" value="CAG8977414.1"/>
    <property type="molecule type" value="Genomic_DNA"/>
</dbReference>
<feature type="domain" description="N-acetyltransferase" evidence="1">
    <location>
        <begin position="164"/>
        <end position="323"/>
    </location>
</feature>
<dbReference type="Pfam" id="PF00583">
    <property type="entry name" value="Acetyltransf_1"/>
    <property type="match status" value="1"/>
</dbReference>
<evidence type="ECO:0000313" key="3">
    <source>
        <dbReference type="Proteomes" id="UP000701801"/>
    </source>
</evidence>
<organism evidence="2 3">
    <name type="scientific">Hymenoscyphus albidus</name>
    <dbReference type="NCBI Taxonomy" id="595503"/>
    <lineage>
        <taxon>Eukaryota</taxon>
        <taxon>Fungi</taxon>
        <taxon>Dikarya</taxon>
        <taxon>Ascomycota</taxon>
        <taxon>Pezizomycotina</taxon>
        <taxon>Leotiomycetes</taxon>
        <taxon>Helotiales</taxon>
        <taxon>Helotiaceae</taxon>
        <taxon>Hymenoscyphus</taxon>
    </lineage>
</organism>
<dbReference type="CDD" id="cd04301">
    <property type="entry name" value="NAT_SF"/>
    <property type="match status" value="1"/>
</dbReference>
<dbReference type="InterPro" id="IPR000182">
    <property type="entry name" value="GNAT_dom"/>
</dbReference>
<dbReference type="Gene3D" id="3.40.630.30">
    <property type="match status" value="1"/>
</dbReference>
<proteinExistence type="predicted"/>
<dbReference type="InterPro" id="IPR053225">
    <property type="entry name" value="Acyl-CoA_N-acyltransferase"/>
</dbReference>
<sequence length="323" mass="35867">MSIPKFYIHPQDSALKHFPPLLSQHIPLSNAIHNRLRAPQNTPLRHCLFATTFPPNTPNSTPSEPWTILFSDRSRLKESQIWIFNSLINSPVPLSPQESDTLNLQVKEAVHFLKNSEVKDAPGWPFDPLLRFGGVHSLITEVLVTEFRDAISYITRWNMYTIPTTTNPDPGSENSPLHSLEKKTNTLPPGFTLSLIPTSHLPLIISTSSIPRQAETLKQQANACILNTEGEPVAWVYLGLDGSLATLYVVPEYRSRGLATIVARELLKRLEEGGFEDLGIRGSSGWVHAEAKDGNVESETVMRRLGGCVAAETAYLSLDSEKI</sequence>
<dbReference type="InterPro" id="IPR016181">
    <property type="entry name" value="Acyl_CoA_acyltransferase"/>
</dbReference>
<dbReference type="GO" id="GO:0016747">
    <property type="term" value="F:acyltransferase activity, transferring groups other than amino-acyl groups"/>
    <property type="evidence" value="ECO:0007669"/>
    <property type="project" value="InterPro"/>
</dbReference>
<evidence type="ECO:0000259" key="1">
    <source>
        <dbReference type="PROSITE" id="PS51186"/>
    </source>
</evidence>
<dbReference type="Proteomes" id="UP000701801">
    <property type="component" value="Unassembled WGS sequence"/>
</dbReference>
<dbReference type="OrthoDB" id="61870at2759"/>
<reference evidence="2" key="1">
    <citation type="submission" date="2021-07" db="EMBL/GenBank/DDBJ databases">
        <authorList>
            <person name="Durling M."/>
        </authorList>
    </citation>
    <scope>NUCLEOTIDE SEQUENCE</scope>
</reference>
<evidence type="ECO:0000313" key="2">
    <source>
        <dbReference type="EMBL" id="CAG8977414.1"/>
    </source>
</evidence>
<accession>A0A9N9Q6Y2</accession>
<keyword evidence="3" id="KW-1185">Reference proteome</keyword>
<dbReference type="AlphaFoldDB" id="A0A9N9Q6Y2"/>
<gene>
    <name evidence="2" type="ORF">HYALB_00007044</name>
</gene>
<protein>
    <recommendedName>
        <fullName evidence="1">N-acetyltransferase domain-containing protein</fullName>
    </recommendedName>
</protein>
<dbReference type="PANTHER" id="PTHR20958:SF6">
    <property type="entry name" value="GLYCINE N-ACYLTRANSFERASE-LIKE PROTEIN"/>
    <property type="match status" value="1"/>
</dbReference>
<dbReference type="SUPFAM" id="SSF55729">
    <property type="entry name" value="Acyl-CoA N-acyltransferases (Nat)"/>
    <property type="match status" value="1"/>
</dbReference>
<comment type="caution">
    <text evidence="2">The sequence shown here is derived from an EMBL/GenBank/DDBJ whole genome shotgun (WGS) entry which is preliminary data.</text>
</comment>
<dbReference type="PROSITE" id="PS51186">
    <property type="entry name" value="GNAT"/>
    <property type="match status" value="1"/>
</dbReference>
<name>A0A9N9Q6Y2_9HELO</name>
<dbReference type="PANTHER" id="PTHR20958">
    <property type="entry name" value="GLYCINE N-ACYLTRANSFERASE-LIKE PROTEIN"/>
    <property type="match status" value="1"/>
</dbReference>